<evidence type="ECO:0000259" key="3">
    <source>
        <dbReference type="PROSITE" id="PS51855"/>
    </source>
</evidence>
<dbReference type="EMBL" id="AXZF01000015">
    <property type="protein sequence ID" value="ERT69655.1"/>
    <property type="molecule type" value="Genomic_DNA"/>
</dbReference>
<sequence>MIIVKLMEVKMKKIALIAHDNMKPEMVSFAKKYEHILAKYPLVSTGTTGLRIMEATNLQIQRFKSGPIGGDQQIGAEVATDNIAAVLFFRDPLTSQPHEPDISALIRVSDVHKVPIATNLASAELLIVGLDK</sequence>
<protein>
    <recommendedName>
        <fullName evidence="1">Methylglyoxal synthase</fullName>
        <shortName evidence="1">MGS</shortName>
        <ecNumber evidence="1">4.2.3.3</ecNumber>
    </recommendedName>
</protein>
<dbReference type="HOGENOM" id="CLU_120420_1_0_0"/>
<comment type="function">
    <text evidence="1">Catalyzes the formation of methylglyoxal from dihydroxyacetone phosphate.</text>
</comment>
<dbReference type="STRING" id="1319815.HMPREF0202_00346"/>
<evidence type="ECO:0000313" key="4">
    <source>
        <dbReference type="EMBL" id="ERT69655.1"/>
    </source>
</evidence>
<dbReference type="SUPFAM" id="SSF52335">
    <property type="entry name" value="Methylglyoxal synthase-like"/>
    <property type="match status" value="1"/>
</dbReference>
<dbReference type="GO" id="GO:0008929">
    <property type="term" value="F:methylglyoxal synthase activity"/>
    <property type="evidence" value="ECO:0007669"/>
    <property type="project" value="UniProtKB-UniRule"/>
</dbReference>
<dbReference type="eggNOG" id="COG1803">
    <property type="taxonomic scope" value="Bacteria"/>
</dbReference>
<evidence type="ECO:0000256" key="2">
    <source>
        <dbReference type="PIRSR" id="PIRSR006614-1"/>
    </source>
</evidence>
<keyword evidence="1" id="KW-0456">Lyase</keyword>
<dbReference type="AlphaFoldDB" id="U7VDS2"/>
<dbReference type="RefSeq" id="WP_023049895.1">
    <property type="nucleotide sequence ID" value="NZ_KI518105.1"/>
</dbReference>
<dbReference type="EC" id="4.2.3.3" evidence="1"/>
<dbReference type="Gene3D" id="3.40.50.1380">
    <property type="entry name" value="Methylglyoxal synthase-like domain"/>
    <property type="match status" value="1"/>
</dbReference>
<dbReference type="InterPro" id="IPR004363">
    <property type="entry name" value="Methylgl_synth"/>
</dbReference>
<feature type="binding site" evidence="1">
    <location>
        <position position="98"/>
    </location>
    <ligand>
        <name>substrate</name>
    </ligand>
</feature>
<dbReference type="NCBIfam" id="TIGR00160">
    <property type="entry name" value="MGSA"/>
    <property type="match status" value="1"/>
</dbReference>
<evidence type="ECO:0000313" key="5">
    <source>
        <dbReference type="Proteomes" id="UP000017081"/>
    </source>
</evidence>
<dbReference type="Proteomes" id="UP000017081">
    <property type="component" value="Unassembled WGS sequence"/>
</dbReference>
<dbReference type="PIRSF" id="PIRSF006614">
    <property type="entry name" value="Methylglyox_syn"/>
    <property type="match status" value="1"/>
</dbReference>
<dbReference type="PROSITE" id="PS51855">
    <property type="entry name" value="MGS"/>
    <property type="match status" value="1"/>
</dbReference>
<dbReference type="InterPro" id="IPR011607">
    <property type="entry name" value="MGS-like_dom"/>
</dbReference>
<organism evidence="4 5">
    <name type="scientific">Cetobacterium somerae ATCC BAA-474</name>
    <dbReference type="NCBI Taxonomy" id="1319815"/>
    <lineage>
        <taxon>Bacteria</taxon>
        <taxon>Fusobacteriati</taxon>
        <taxon>Fusobacteriota</taxon>
        <taxon>Fusobacteriia</taxon>
        <taxon>Fusobacteriales</taxon>
        <taxon>Fusobacteriaceae</taxon>
        <taxon>Cetobacterium</taxon>
    </lineage>
</organism>
<dbReference type="PROSITE" id="PS01335">
    <property type="entry name" value="METHYLGLYOXAL_SYNTH"/>
    <property type="match status" value="1"/>
</dbReference>
<feature type="binding site" evidence="1">
    <location>
        <begin position="45"/>
        <end position="48"/>
    </location>
    <ligand>
        <name>substrate</name>
    </ligand>
</feature>
<dbReference type="HAMAP" id="MF_00549">
    <property type="entry name" value="Methylglyoxal_synth"/>
    <property type="match status" value="1"/>
</dbReference>
<dbReference type="Pfam" id="PF02142">
    <property type="entry name" value="MGS"/>
    <property type="match status" value="1"/>
</dbReference>
<feature type="active site" description="Proton donor/acceptor" evidence="1 2">
    <location>
        <position position="71"/>
    </location>
</feature>
<dbReference type="NCBIfam" id="NF003559">
    <property type="entry name" value="PRK05234.1"/>
    <property type="match status" value="1"/>
</dbReference>
<keyword evidence="5" id="KW-1185">Reference proteome</keyword>
<dbReference type="InterPro" id="IPR036914">
    <property type="entry name" value="MGS-like_dom_sf"/>
</dbReference>
<comment type="similarity">
    <text evidence="1">Belongs to the methylglyoxal synthase family.</text>
</comment>
<name>U7VDS2_9FUSO</name>
<feature type="binding site" evidence="1">
    <location>
        <position position="23"/>
    </location>
    <ligand>
        <name>substrate</name>
    </ligand>
</feature>
<dbReference type="CDD" id="cd01422">
    <property type="entry name" value="MGS"/>
    <property type="match status" value="1"/>
</dbReference>
<dbReference type="SMART" id="SM00851">
    <property type="entry name" value="MGS"/>
    <property type="match status" value="1"/>
</dbReference>
<comment type="catalytic activity">
    <reaction evidence="1">
        <text>dihydroxyacetone phosphate = methylglyoxal + phosphate</text>
        <dbReference type="Rhea" id="RHEA:17937"/>
        <dbReference type="ChEBI" id="CHEBI:17158"/>
        <dbReference type="ChEBI" id="CHEBI:43474"/>
        <dbReference type="ChEBI" id="CHEBI:57642"/>
        <dbReference type="EC" id="4.2.3.3"/>
    </reaction>
</comment>
<reference evidence="4 5" key="1">
    <citation type="submission" date="2013-08" db="EMBL/GenBank/DDBJ databases">
        <authorList>
            <person name="Weinstock G."/>
            <person name="Sodergren E."/>
            <person name="Wylie T."/>
            <person name="Fulton L."/>
            <person name="Fulton R."/>
            <person name="Fronick C."/>
            <person name="O'Laughlin M."/>
            <person name="Godfrey J."/>
            <person name="Miner T."/>
            <person name="Herter B."/>
            <person name="Appelbaum E."/>
            <person name="Cordes M."/>
            <person name="Lek S."/>
            <person name="Wollam A."/>
            <person name="Pepin K.H."/>
            <person name="Palsikar V.B."/>
            <person name="Mitreva M."/>
            <person name="Wilson R.K."/>
        </authorList>
    </citation>
    <scope>NUCLEOTIDE SEQUENCE [LARGE SCALE GENOMIC DNA]</scope>
    <source>
        <strain evidence="4 5">ATCC BAA-474</strain>
    </source>
</reference>
<comment type="caution">
    <text evidence="4">The sequence shown here is derived from an EMBL/GenBank/DDBJ whole genome shotgun (WGS) entry which is preliminary data.</text>
</comment>
<gene>
    <name evidence="1" type="primary">mgsA</name>
    <name evidence="4" type="ORF">HMPREF0202_00346</name>
</gene>
<dbReference type="PANTHER" id="PTHR30492:SF0">
    <property type="entry name" value="METHYLGLYOXAL SYNTHASE"/>
    <property type="match status" value="1"/>
</dbReference>
<dbReference type="InterPro" id="IPR018148">
    <property type="entry name" value="Methylglyoxal_synth_AS"/>
</dbReference>
<evidence type="ECO:0000256" key="1">
    <source>
        <dbReference type="HAMAP-Rule" id="MF_00549"/>
    </source>
</evidence>
<dbReference type="GO" id="GO:0019242">
    <property type="term" value="P:methylglyoxal biosynthetic process"/>
    <property type="evidence" value="ECO:0007669"/>
    <property type="project" value="UniProtKB-UniRule"/>
</dbReference>
<accession>U7VDS2</accession>
<feature type="binding site" evidence="1">
    <location>
        <position position="19"/>
    </location>
    <ligand>
        <name>substrate</name>
    </ligand>
</feature>
<dbReference type="PATRIC" id="fig|1319815.3.peg.331"/>
<proteinExistence type="inferred from homology"/>
<feature type="domain" description="MGS-like" evidence="3">
    <location>
        <begin position="4"/>
        <end position="132"/>
    </location>
</feature>
<dbReference type="GO" id="GO:0005829">
    <property type="term" value="C:cytosol"/>
    <property type="evidence" value="ECO:0007669"/>
    <property type="project" value="TreeGrafter"/>
</dbReference>
<feature type="binding site" evidence="1">
    <location>
        <begin position="65"/>
        <end position="66"/>
    </location>
    <ligand>
        <name>substrate</name>
    </ligand>
</feature>
<dbReference type="PANTHER" id="PTHR30492">
    <property type="entry name" value="METHYLGLYOXAL SYNTHASE"/>
    <property type="match status" value="1"/>
</dbReference>